<dbReference type="Proteomes" id="UP000798662">
    <property type="component" value="Chromosome 1"/>
</dbReference>
<proteinExistence type="predicted"/>
<keyword evidence="2" id="KW-1185">Reference proteome</keyword>
<comment type="caution">
    <text evidence="1">The sequence shown here is derived from an EMBL/GenBank/DDBJ whole genome shotgun (WGS) entry which is preliminary data.</text>
</comment>
<reference evidence="1" key="1">
    <citation type="submission" date="2019-11" db="EMBL/GenBank/DDBJ databases">
        <title>Nori genome reveals adaptations in red seaweeds to the harsh intertidal environment.</title>
        <authorList>
            <person name="Wang D."/>
            <person name="Mao Y."/>
        </authorList>
    </citation>
    <scope>NUCLEOTIDE SEQUENCE</scope>
    <source>
        <tissue evidence="1">Gametophyte</tissue>
    </source>
</reference>
<name>A0ACC3BJF4_PYRYE</name>
<accession>A0ACC3BJF4</accession>
<evidence type="ECO:0000313" key="1">
    <source>
        <dbReference type="EMBL" id="KAK1858089.1"/>
    </source>
</evidence>
<dbReference type="EMBL" id="CM020618">
    <property type="protein sequence ID" value="KAK1858089.1"/>
    <property type="molecule type" value="Genomic_DNA"/>
</dbReference>
<sequence>MARASATASTAAFGPPPLAVGGRAVAAGGAAHPLTWCPPPPSPAHARRRPLRMGGASPPPVGDGGQDDAYKPHVPKGLFAEPLSWADGPAEPVGGPGWVTFAPPPAGAAADGGVGAADGGVRRPVVPLFEPRNALEALLRRKRAVADAVPADVVPRLVRAAAAAAAAGAARGRPRPTPGRLAATIREAAVAARRVGAPPPVIAGVCGDGSLATARQAVRPPADAAGGSPILLPPAVSPFLATHVGAVAVAVQTDPHFFFGDPADLPRLAAVLPPATPLLDATPAVHAVEIYAAAAGGATAVTLPAAGWTAGGLAAAVRLAASLGLGAVVECGDVTQLDAALAAGPAAVLLATRTDDTLVGRLAGFDRLYDGRADALAAWGGVVLAEGDDGGDVGLAAAVAARADGIVVHMVGEPESDEHW</sequence>
<protein>
    <submittedName>
        <fullName evidence="1">Uncharacterized protein</fullName>
    </submittedName>
</protein>
<evidence type="ECO:0000313" key="2">
    <source>
        <dbReference type="Proteomes" id="UP000798662"/>
    </source>
</evidence>
<gene>
    <name evidence="1" type="ORF">I4F81_000702</name>
</gene>
<organism evidence="1 2">
    <name type="scientific">Pyropia yezoensis</name>
    <name type="common">Susabi-nori</name>
    <name type="synonym">Porphyra yezoensis</name>
    <dbReference type="NCBI Taxonomy" id="2788"/>
    <lineage>
        <taxon>Eukaryota</taxon>
        <taxon>Rhodophyta</taxon>
        <taxon>Bangiophyceae</taxon>
        <taxon>Bangiales</taxon>
        <taxon>Bangiaceae</taxon>
        <taxon>Pyropia</taxon>
    </lineage>
</organism>